<evidence type="ECO:0000313" key="1">
    <source>
        <dbReference type="EMBL" id="COV84521.1"/>
    </source>
</evidence>
<proteinExistence type="predicted"/>
<dbReference type="EMBL" id="CSAE01000219">
    <property type="protein sequence ID" value="COV84521.1"/>
    <property type="molecule type" value="Genomic_DNA"/>
</dbReference>
<reference evidence="2" key="3">
    <citation type="submission" date="2015-03" db="EMBL/GenBank/DDBJ databases">
        <authorList>
            <consortium name="Pathogen Informatics"/>
            <person name="Murphy D."/>
        </authorList>
    </citation>
    <scope>NUCLEOTIDE SEQUENCE</scope>
    <source>
        <strain evidence="2">N09902308</strain>
    </source>
</reference>
<evidence type="ECO:0000313" key="3">
    <source>
        <dbReference type="Proteomes" id="UP000038802"/>
    </source>
</evidence>
<dbReference type="Proteomes" id="UP000039021">
    <property type="component" value="Unassembled WGS sequence"/>
</dbReference>
<accession>A0A0U0QNP3</accession>
<gene>
    <name evidence="1" type="ORF">ERS007703_02156</name>
    <name evidence="2" type="ORF">ERS007739_02151</name>
</gene>
<name>A0A0U0QNP3_MYCTX</name>
<reference evidence="3 4" key="2">
    <citation type="submission" date="2015-03" db="EMBL/GenBank/DDBJ databases">
        <authorList>
            <consortium name="Pathogen Informatics"/>
        </authorList>
    </citation>
    <scope>NUCLEOTIDE SEQUENCE [LARGE SCALE GENOMIC DNA]</scope>
    <source>
        <strain evidence="3">K00500041</strain>
        <strain evidence="4">N09902308</strain>
    </source>
</reference>
<dbReference type="EMBL" id="CSBK01000937">
    <property type="protein sequence ID" value="COY12047.1"/>
    <property type="molecule type" value="Genomic_DNA"/>
</dbReference>
<dbReference type="Proteomes" id="UP000038802">
    <property type="component" value="Unassembled WGS sequence"/>
</dbReference>
<dbReference type="AlphaFoldDB" id="A0A0U0QNP3"/>
<organism evidence="1 3">
    <name type="scientific">Mycobacterium tuberculosis</name>
    <dbReference type="NCBI Taxonomy" id="1773"/>
    <lineage>
        <taxon>Bacteria</taxon>
        <taxon>Bacillati</taxon>
        <taxon>Actinomycetota</taxon>
        <taxon>Actinomycetes</taxon>
        <taxon>Mycobacteriales</taxon>
        <taxon>Mycobacteriaceae</taxon>
        <taxon>Mycobacterium</taxon>
        <taxon>Mycobacterium tuberculosis complex</taxon>
    </lineage>
</organism>
<sequence length="50" mass="5217">MGLSKPRSCALASITACGGRGLRCIRLSSGENASEVRQYVKNDASASSTR</sequence>
<protein>
    <submittedName>
        <fullName evidence="1">Uncharacterized protein</fullName>
    </submittedName>
</protein>
<reference evidence="1" key="1">
    <citation type="submission" date="2015-03" db="EMBL/GenBank/DDBJ databases">
        <authorList>
            <person name="Murphy D."/>
        </authorList>
    </citation>
    <scope>NUCLEOTIDE SEQUENCE [LARGE SCALE GENOMIC DNA]</scope>
    <source>
        <strain evidence="1">K00500041</strain>
    </source>
</reference>
<evidence type="ECO:0000313" key="2">
    <source>
        <dbReference type="EMBL" id="COY12047.1"/>
    </source>
</evidence>
<evidence type="ECO:0000313" key="4">
    <source>
        <dbReference type="Proteomes" id="UP000039021"/>
    </source>
</evidence>